<reference evidence="2" key="1">
    <citation type="journal article" date="2022" name="Mol. Ecol. Resour.">
        <title>The genomes of chicory, endive, great burdock and yacon provide insights into Asteraceae palaeo-polyploidization history and plant inulin production.</title>
        <authorList>
            <person name="Fan W."/>
            <person name="Wang S."/>
            <person name="Wang H."/>
            <person name="Wang A."/>
            <person name="Jiang F."/>
            <person name="Liu H."/>
            <person name="Zhao H."/>
            <person name="Xu D."/>
            <person name="Zhang Y."/>
        </authorList>
    </citation>
    <scope>NUCLEOTIDE SEQUENCE [LARGE SCALE GENOMIC DNA]</scope>
    <source>
        <strain evidence="2">cv. Punajuju</strain>
    </source>
</reference>
<name>A0ACB9ADZ5_CICIN</name>
<accession>A0ACB9ADZ5</accession>
<dbReference type="EMBL" id="CM042015">
    <property type="protein sequence ID" value="KAI3708362.1"/>
    <property type="molecule type" value="Genomic_DNA"/>
</dbReference>
<reference evidence="1 2" key="2">
    <citation type="journal article" date="2022" name="Mol. Ecol. Resour.">
        <title>The genomes of chicory, endive, great burdock and yacon provide insights into Asteraceae paleo-polyploidization history and plant inulin production.</title>
        <authorList>
            <person name="Fan W."/>
            <person name="Wang S."/>
            <person name="Wang H."/>
            <person name="Wang A."/>
            <person name="Jiang F."/>
            <person name="Liu H."/>
            <person name="Zhao H."/>
            <person name="Xu D."/>
            <person name="Zhang Y."/>
        </authorList>
    </citation>
    <scope>NUCLEOTIDE SEQUENCE [LARGE SCALE GENOMIC DNA]</scope>
    <source>
        <strain evidence="2">cv. Punajuju</strain>
        <tissue evidence="1">Leaves</tissue>
    </source>
</reference>
<protein>
    <submittedName>
        <fullName evidence="1">Uncharacterized protein</fullName>
    </submittedName>
</protein>
<gene>
    <name evidence="1" type="ORF">L2E82_37530</name>
</gene>
<keyword evidence="2" id="KW-1185">Reference proteome</keyword>
<dbReference type="Proteomes" id="UP001055811">
    <property type="component" value="Linkage Group LG07"/>
</dbReference>
<proteinExistence type="predicted"/>
<evidence type="ECO:0000313" key="1">
    <source>
        <dbReference type="EMBL" id="KAI3708362.1"/>
    </source>
</evidence>
<evidence type="ECO:0000313" key="2">
    <source>
        <dbReference type="Proteomes" id="UP001055811"/>
    </source>
</evidence>
<organism evidence="1 2">
    <name type="scientific">Cichorium intybus</name>
    <name type="common">Chicory</name>
    <dbReference type="NCBI Taxonomy" id="13427"/>
    <lineage>
        <taxon>Eukaryota</taxon>
        <taxon>Viridiplantae</taxon>
        <taxon>Streptophyta</taxon>
        <taxon>Embryophyta</taxon>
        <taxon>Tracheophyta</taxon>
        <taxon>Spermatophyta</taxon>
        <taxon>Magnoliopsida</taxon>
        <taxon>eudicotyledons</taxon>
        <taxon>Gunneridae</taxon>
        <taxon>Pentapetalae</taxon>
        <taxon>asterids</taxon>
        <taxon>campanulids</taxon>
        <taxon>Asterales</taxon>
        <taxon>Asteraceae</taxon>
        <taxon>Cichorioideae</taxon>
        <taxon>Cichorieae</taxon>
        <taxon>Cichoriinae</taxon>
        <taxon>Cichorium</taxon>
    </lineage>
</organism>
<sequence>MTKRLILCLNRVLVEKIVPPSKTTADILLPEKSSKLENHHTNTWGASAILHPSCRVCQHLFFFHDTHLSMHNCR</sequence>
<comment type="caution">
    <text evidence="1">The sequence shown here is derived from an EMBL/GenBank/DDBJ whole genome shotgun (WGS) entry which is preliminary data.</text>
</comment>